<reference evidence="3 4" key="1">
    <citation type="journal article" date="2013" name="Curr. Biol.">
        <title>The Genome of the Foraminiferan Reticulomyxa filosa.</title>
        <authorList>
            <person name="Glockner G."/>
            <person name="Hulsmann N."/>
            <person name="Schleicher M."/>
            <person name="Noegel A.A."/>
            <person name="Eichinger L."/>
            <person name="Gallinger C."/>
            <person name="Pawlowski J."/>
            <person name="Sierra R."/>
            <person name="Euteneuer U."/>
            <person name="Pillet L."/>
            <person name="Moustafa A."/>
            <person name="Platzer M."/>
            <person name="Groth M."/>
            <person name="Szafranski K."/>
            <person name="Schliwa M."/>
        </authorList>
    </citation>
    <scope>NUCLEOTIDE SEQUENCE [LARGE SCALE GENOMIC DNA]</scope>
</reference>
<gene>
    <name evidence="3" type="ORF">RFI_18986</name>
</gene>
<evidence type="ECO:0000256" key="1">
    <source>
        <dbReference type="SAM" id="MobiDB-lite"/>
    </source>
</evidence>
<sequence length="296" mass="34304">MCELACEEMFNFSQERFFKKKLLASLKLLIFMLYSIFVNNVHGKANFFKKKTTKKKMRHKRTSTAPFQTTTISEFCDIRVKSVLWWLAGVVLITLLIQNFVTYPYLLRYFLESETPIVSNESIESNTRPLTSVVSSPNQSVSNTKTMEEAKEELEKETSMNKRWTGYPDSIRDLNLSSEDLYHMMSRKWHGFDPVDYQRMKKIIQSYAKFHSSIVRHDSQSSASTPLKGKYIILYPAAQMCNRLRAHMGAIHPLYHQIVKMCVDCAGIVTRRVVFIDISAENYAARLDGIFKNPGF</sequence>
<comment type="caution">
    <text evidence="3">The sequence shown here is derived from an EMBL/GenBank/DDBJ whole genome shotgun (WGS) entry which is preliminary data.</text>
</comment>
<dbReference type="EMBL" id="ASPP01015172">
    <property type="protein sequence ID" value="ETO18289.1"/>
    <property type="molecule type" value="Genomic_DNA"/>
</dbReference>
<keyword evidence="4" id="KW-1185">Reference proteome</keyword>
<evidence type="ECO:0000313" key="3">
    <source>
        <dbReference type="EMBL" id="ETO18289.1"/>
    </source>
</evidence>
<keyword evidence="2" id="KW-0812">Transmembrane</keyword>
<keyword evidence="2" id="KW-1133">Transmembrane helix</keyword>
<feature type="compositionally biased region" description="Low complexity" evidence="1">
    <location>
        <begin position="132"/>
        <end position="145"/>
    </location>
</feature>
<dbReference type="AlphaFoldDB" id="X6MWT0"/>
<name>X6MWT0_RETFI</name>
<feature type="transmembrane region" description="Helical" evidence="2">
    <location>
        <begin position="83"/>
        <end position="106"/>
    </location>
</feature>
<protein>
    <submittedName>
        <fullName evidence="3">Uncharacterized protein</fullName>
    </submittedName>
</protein>
<keyword evidence="2" id="KW-0472">Membrane</keyword>
<proteinExistence type="predicted"/>
<feature type="non-terminal residue" evidence="3">
    <location>
        <position position="296"/>
    </location>
</feature>
<dbReference type="Proteomes" id="UP000023152">
    <property type="component" value="Unassembled WGS sequence"/>
</dbReference>
<evidence type="ECO:0000256" key="2">
    <source>
        <dbReference type="SAM" id="Phobius"/>
    </source>
</evidence>
<accession>X6MWT0</accession>
<evidence type="ECO:0000313" key="4">
    <source>
        <dbReference type="Proteomes" id="UP000023152"/>
    </source>
</evidence>
<feature type="region of interest" description="Disordered" evidence="1">
    <location>
        <begin position="129"/>
        <end position="148"/>
    </location>
</feature>
<organism evidence="3 4">
    <name type="scientific">Reticulomyxa filosa</name>
    <dbReference type="NCBI Taxonomy" id="46433"/>
    <lineage>
        <taxon>Eukaryota</taxon>
        <taxon>Sar</taxon>
        <taxon>Rhizaria</taxon>
        <taxon>Retaria</taxon>
        <taxon>Foraminifera</taxon>
        <taxon>Monothalamids</taxon>
        <taxon>Reticulomyxidae</taxon>
        <taxon>Reticulomyxa</taxon>
    </lineage>
</organism>
<feature type="transmembrane region" description="Helical" evidence="2">
    <location>
        <begin position="22"/>
        <end position="41"/>
    </location>
</feature>